<comment type="caution">
    <text evidence="1">The sequence shown here is derived from an EMBL/GenBank/DDBJ whole genome shotgun (WGS) entry which is preliminary data.</text>
</comment>
<evidence type="ECO:0000313" key="1">
    <source>
        <dbReference type="EMBL" id="PHN08660.1"/>
    </source>
</evidence>
<gene>
    <name evidence="1" type="ORF">CRP01_01750</name>
</gene>
<evidence type="ECO:0000313" key="2">
    <source>
        <dbReference type="Proteomes" id="UP000223913"/>
    </source>
</evidence>
<accession>A0A2D0NJU1</accession>
<organism evidence="1 2">
    <name type="scientific">Flavilitoribacter nigricans (strain ATCC 23147 / DSM 23189 / NBRC 102662 / NCIMB 1420 / SS-2)</name>
    <name type="common">Lewinella nigricans</name>
    <dbReference type="NCBI Taxonomy" id="1122177"/>
    <lineage>
        <taxon>Bacteria</taxon>
        <taxon>Pseudomonadati</taxon>
        <taxon>Bacteroidota</taxon>
        <taxon>Saprospiria</taxon>
        <taxon>Saprospirales</taxon>
        <taxon>Lewinellaceae</taxon>
        <taxon>Flavilitoribacter</taxon>
    </lineage>
</organism>
<keyword evidence="2" id="KW-1185">Reference proteome</keyword>
<evidence type="ECO:0008006" key="3">
    <source>
        <dbReference type="Google" id="ProtNLM"/>
    </source>
</evidence>
<name>A0A2D0NJU1_FLAN2</name>
<dbReference type="EMBL" id="PDUD01000001">
    <property type="protein sequence ID" value="PHN08660.1"/>
    <property type="molecule type" value="Genomic_DNA"/>
</dbReference>
<dbReference type="Proteomes" id="UP000223913">
    <property type="component" value="Unassembled WGS sequence"/>
</dbReference>
<reference evidence="1 2" key="1">
    <citation type="submission" date="2017-10" db="EMBL/GenBank/DDBJ databases">
        <title>The draft genome sequence of Lewinella nigricans NBRC 102662.</title>
        <authorList>
            <person name="Wang K."/>
        </authorList>
    </citation>
    <scope>NUCLEOTIDE SEQUENCE [LARGE SCALE GENOMIC DNA]</scope>
    <source>
        <strain evidence="1 2">NBRC 102662</strain>
    </source>
</reference>
<dbReference type="AlphaFoldDB" id="A0A2D0NJU1"/>
<sequence>MVIGVHGELEYGVVIGRLQYTRPLLGTFQEDSNLNGGESFHGSLGYRLDLSGPLSVGFLASGGATIIRYHNGINGSIGDTFTNVSPQVGVIVAPNYQLSDHFSIQGGLRYYKGFPAGDRGQAIDLADISVALRFTL</sequence>
<proteinExistence type="predicted"/>
<protein>
    <recommendedName>
        <fullName evidence="3">Outer membrane beta-barrel protein</fullName>
    </recommendedName>
</protein>